<reference evidence="7" key="1">
    <citation type="submission" date="2017-02" db="UniProtKB">
        <authorList>
            <consortium name="WormBaseParasite"/>
        </authorList>
    </citation>
    <scope>IDENTIFICATION</scope>
</reference>
<name>A0A0R3TBA3_RODNA</name>
<dbReference type="AlphaFoldDB" id="A0A0R3TBA3"/>
<evidence type="ECO:0000256" key="2">
    <source>
        <dbReference type="SAM" id="Coils"/>
    </source>
</evidence>
<protein>
    <submittedName>
        <fullName evidence="7">Phosducin domain-containing protein</fullName>
    </submittedName>
</protein>
<reference evidence="5 6" key="2">
    <citation type="submission" date="2018-11" db="EMBL/GenBank/DDBJ databases">
        <authorList>
            <consortium name="Pathogen Informatics"/>
        </authorList>
    </citation>
    <scope>NUCLEOTIDE SEQUENCE [LARGE SCALE GENOMIC DNA]</scope>
</reference>
<evidence type="ECO:0000259" key="4">
    <source>
        <dbReference type="Pfam" id="PF02114"/>
    </source>
</evidence>
<keyword evidence="6" id="KW-1185">Reference proteome</keyword>
<dbReference type="CDD" id="cd02988">
    <property type="entry name" value="Phd_like_VIAF"/>
    <property type="match status" value="1"/>
</dbReference>
<evidence type="ECO:0000313" key="5">
    <source>
        <dbReference type="EMBL" id="VDO00200.1"/>
    </source>
</evidence>
<proteinExistence type="inferred from homology"/>
<dbReference type="Pfam" id="PF02114">
    <property type="entry name" value="Phosducin"/>
    <property type="match status" value="1"/>
</dbReference>
<dbReference type="EMBL" id="UZAE01002990">
    <property type="protein sequence ID" value="VDO00200.1"/>
    <property type="molecule type" value="Genomic_DNA"/>
</dbReference>
<dbReference type="OrthoDB" id="45518at2759"/>
<dbReference type="InterPro" id="IPR024253">
    <property type="entry name" value="Phosducin_thioredoxin-like_dom"/>
</dbReference>
<sequence length="258" mass="29067">MNIDVDVNSVEDTEFNAILREKGILPALPKPKEETPPPSPETQRRNAVQRMNYNELTDKIEALEDQGGDEIEEDVKFLELYRQKRIEEMKQAALRAKFGTYGEVNKADWTQAVNNAGEGVYVVVHLAYKGNEKCAVIDQHLRVLAARYPAVKFLRGEAALCVPNFPDSNLPTIIVYYEGEVKTQYVGIKALGGHPCSIKDLEQRLAKVGVIRSSNADDDFFDDPNEDDFRGKKLINVTRIRNGVGHRKRDSDSDDESD</sequence>
<keyword evidence="2" id="KW-0175">Coiled coil</keyword>
<dbReference type="STRING" id="102285.A0A0R3TBA3"/>
<accession>A0A0R3TBA3</accession>
<gene>
    <name evidence="5" type="ORF">HNAJ_LOCUS4340</name>
</gene>
<dbReference type="PANTHER" id="PTHR45809:SF3">
    <property type="entry name" value="VIRAL IAP-ASSOCIATED FACTOR HOMOLOG"/>
    <property type="match status" value="1"/>
</dbReference>
<feature type="region of interest" description="Disordered" evidence="3">
    <location>
        <begin position="22"/>
        <end position="46"/>
    </location>
</feature>
<evidence type="ECO:0000256" key="1">
    <source>
        <dbReference type="ARBA" id="ARBA00009686"/>
    </source>
</evidence>
<dbReference type="InterPro" id="IPR051498">
    <property type="entry name" value="Phosducin-like_chap/apop_reg"/>
</dbReference>
<evidence type="ECO:0000256" key="3">
    <source>
        <dbReference type="SAM" id="MobiDB-lite"/>
    </source>
</evidence>
<dbReference type="GO" id="GO:0005737">
    <property type="term" value="C:cytoplasm"/>
    <property type="evidence" value="ECO:0007669"/>
    <property type="project" value="TreeGrafter"/>
</dbReference>
<dbReference type="Gene3D" id="3.40.30.10">
    <property type="entry name" value="Glutaredoxin"/>
    <property type="match status" value="1"/>
</dbReference>
<feature type="coiled-coil region" evidence="2">
    <location>
        <begin position="46"/>
        <end position="73"/>
    </location>
</feature>
<evidence type="ECO:0000313" key="6">
    <source>
        <dbReference type="Proteomes" id="UP000278807"/>
    </source>
</evidence>
<dbReference type="Proteomes" id="UP000278807">
    <property type="component" value="Unassembled WGS sequence"/>
</dbReference>
<comment type="similarity">
    <text evidence="1">Belongs to the phosducin family.</text>
</comment>
<evidence type="ECO:0000313" key="7">
    <source>
        <dbReference type="WBParaSite" id="HNAJ_0000434201-mRNA-1"/>
    </source>
</evidence>
<dbReference type="InterPro" id="IPR036249">
    <property type="entry name" value="Thioredoxin-like_sf"/>
</dbReference>
<dbReference type="PANTHER" id="PTHR45809">
    <property type="entry name" value="VIRAL IAP-ASSOCIATED FACTOR HOMOLOG"/>
    <property type="match status" value="1"/>
</dbReference>
<feature type="domain" description="Phosducin" evidence="4">
    <location>
        <begin position="69"/>
        <end position="211"/>
    </location>
</feature>
<dbReference type="GO" id="GO:0006457">
    <property type="term" value="P:protein folding"/>
    <property type="evidence" value="ECO:0007669"/>
    <property type="project" value="TreeGrafter"/>
</dbReference>
<dbReference type="WBParaSite" id="HNAJ_0000434201-mRNA-1">
    <property type="protein sequence ID" value="HNAJ_0000434201-mRNA-1"/>
    <property type="gene ID" value="HNAJ_0000434201"/>
</dbReference>
<organism evidence="7">
    <name type="scientific">Rodentolepis nana</name>
    <name type="common">Dwarf tapeworm</name>
    <name type="synonym">Hymenolepis nana</name>
    <dbReference type="NCBI Taxonomy" id="102285"/>
    <lineage>
        <taxon>Eukaryota</taxon>
        <taxon>Metazoa</taxon>
        <taxon>Spiralia</taxon>
        <taxon>Lophotrochozoa</taxon>
        <taxon>Platyhelminthes</taxon>
        <taxon>Cestoda</taxon>
        <taxon>Eucestoda</taxon>
        <taxon>Cyclophyllidea</taxon>
        <taxon>Hymenolepididae</taxon>
        <taxon>Rodentolepis</taxon>
    </lineage>
</organism>
<dbReference type="SUPFAM" id="SSF52833">
    <property type="entry name" value="Thioredoxin-like"/>
    <property type="match status" value="1"/>
</dbReference>